<dbReference type="Gene3D" id="3.40.390.10">
    <property type="entry name" value="Collagenase (Catalytic Domain)"/>
    <property type="match status" value="1"/>
</dbReference>
<proteinExistence type="predicted"/>
<sequence length="447" mass="52391">MSKFNSFVYDLTEMFNPEIVNAKCYVHFRLSPSYIFDGFAGGAPFGFDWIRTGDCLNISVANDIPYKDIVGLNYKLNNSTLERNLNSTKLKFQKNAKMYKALISSYLPNTLRMFPVKNNSVNHYHVPVLSIYPKHKKMLGSLDVKDEKAKLLLLIHIEESPKEFFLEYDKDIFDITGADHLPVEVADCKKMEISISCKKEFYRDELIRVISKDKYGRRHLSGMLRVWKNARVFRKSVRIICIDTILRLKQGALEKRGSDMKIARESVEYFLPHALITPIIIKDELVITDDALWGWIKGFNTLHVTNLRVKDYKKATVKDYLHTYLKNRYQKKENNKLLNNKDILIFFMPFSRFYGGDSRVVGVTRENVVILKKEYYNTTAIHEVLHALGLSHSFNNYELGGAVRTKYTYEIYKTDNIMDYSKNMFDSRSNLWEWQWIKIRMNTNKES</sequence>
<comment type="caution">
    <text evidence="1">The sequence shown here is derived from an EMBL/GenBank/DDBJ whole genome shotgun (WGS) entry which is preliminary data.</text>
</comment>
<organism evidence="1 2">
    <name type="scientific">Bacteroides uniformis</name>
    <dbReference type="NCBI Taxonomy" id="820"/>
    <lineage>
        <taxon>Bacteria</taxon>
        <taxon>Pseudomonadati</taxon>
        <taxon>Bacteroidota</taxon>
        <taxon>Bacteroidia</taxon>
        <taxon>Bacteroidales</taxon>
        <taxon>Bacteroidaceae</taxon>
        <taxon>Bacteroides</taxon>
    </lineage>
</organism>
<dbReference type="AlphaFoldDB" id="A0A374MQY1"/>
<accession>A0A374MQY1</accession>
<reference evidence="1 2" key="1">
    <citation type="submission" date="2018-08" db="EMBL/GenBank/DDBJ databases">
        <title>A genome reference for cultivated species of the human gut microbiota.</title>
        <authorList>
            <person name="Zou Y."/>
            <person name="Xue W."/>
            <person name="Luo G."/>
        </authorList>
    </citation>
    <scope>NUCLEOTIDE SEQUENCE [LARGE SCALE GENOMIC DNA]</scope>
    <source>
        <strain evidence="1 2">TM10-17</strain>
    </source>
</reference>
<dbReference type="RefSeq" id="WP_117963542.1">
    <property type="nucleotide sequence ID" value="NZ_QSOF01000023.1"/>
</dbReference>
<dbReference type="GO" id="GO:0008237">
    <property type="term" value="F:metallopeptidase activity"/>
    <property type="evidence" value="ECO:0007669"/>
    <property type="project" value="InterPro"/>
</dbReference>
<evidence type="ECO:0000313" key="2">
    <source>
        <dbReference type="Proteomes" id="UP000263754"/>
    </source>
</evidence>
<evidence type="ECO:0000313" key="1">
    <source>
        <dbReference type="EMBL" id="RGI73715.1"/>
    </source>
</evidence>
<dbReference type="SUPFAM" id="SSF55486">
    <property type="entry name" value="Metalloproteases ('zincins'), catalytic domain"/>
    <property type="match status" value="1"/>
</dbReference>
<protein>
    <submittedName>
        <fullName evidence="1">Uncharacterized protein</fullName>
    </submittedName>
</protein>
<dbReference type="Proteomes" id="UP000263754">
    <property type="component" value="Unassembled WGS sequence"/>
</dbReference>
<gene>
    <name evidence="1" type="ORF">DXD90_15055</name>
</gene>
<dbReference type="InterPro" id="IPR024079">
    <property type="entry name" value="MetalloPept_cat_dom_sf"/>
</dbReference>
<name>A0A374MQY1_BACUN</name>
<dbReference type="EMBL" id="QSOF01000023">
    <property type="protein sequence ID" value="RGI73715.1"/>
    <property type="molecule type" value="Genomic_DNA"/>
</dbReference>